<keyword evidence="4" id="KW-0472">Membrane</keyword>
<reference evidence="7 8" key="1">
    <citation type="journal article" date="2010" name="Plant Cell">
        <title>The Chlorella variabilis NC64A genome reveals adaptation to photosymbiosis, coevolution with viruses, and cryptic sex.</title>
        <authorList>
            <person name="Blanc G."/>
            <person name="Duncan G."/>
            <person name="Agarkova I."/>
            <person name="Borodovsky M."/>
            <person name="Gurnon J."/>
            <person name="Kuo A."/>
            <person name="Lindquist E."/>
            <person name="Lucas S."/>
            <person name="Pangilinan J."/>
            <person name="Polle J."/>
            <person name="Salamov A."/>
            <person name="Terry A."/>
            <person name="Yamada T."/>
            <person name="Dunigan D.D."/>
            <person name="Grigoriev I.V."/>
            <person name="Claverie J.M."/>
            <person name="Van Etten J.L."/>
        </authorList>
    </citation>
    <scope>NUCLEOTIDE SEQUENCE [LARGE SCALE GENOMIC DNA]</scope>
    <source>
        <strain evidence="7 8">NC64A</strain>
    </source>
</reference>
<dbReference type="OrthoDB" id="5954868at2759"/>
<dbReference type="SUPFAM" id="SSF53448">
    <property type="entry name" value="Nucleotide-diphospho-sugar transferases"/>
    <property type="match status" value="1"/>
</dbReference>
<dbReference type="InterPro" id="IPR004263">
    <property type="entry name" value="Exostosin"/>
</dbReference>
<dbReference type="EMBL" id="GL433841">
    <property type="protein sequence ID" value="EFN56649.1"/>
    <property type="molecule type" value="Genomic_DNA"/>
</dbReference>
<evidence type="ECO:0000259" key="6">
    <source>
        <dbReference type="Pfam" id="PF09258"/>
    </source>
</evidence>
<sequence length="343" mass="36787">MALTHPQRMPSLKVYVAHYRNCSQVEEIVLVWSGGAAPDADAEFPAHAGGVPAAVPVRVRQEASNSLNNRFRPDPLLRTRAVLQLDDDVILRCEDLARGFAAWRRHPDRLVGFFPREVRLPPGGTPQYIPDVFNASQSGTRTYNVLLTKGAFQDAQHAYPAYWSEAYAAGRALVDELFNCEDILMNFVVAAEAQRAQQPPSAAATAAALNQVATGRTAQPALWQAALNNRLRAAFGAGGDPGASGGSQASPVLLYVNPRCFLETGFLSGAGISSEPKHLDTRAACAQRFAAMLGSGLPRAQALGMTERNPEEQWAQEGKVWSTAAGNATAEAKLSSLCAWGGY</sequence>
<feature type="domain" description="Glycosyl transferase 64" evidence="6">
    <location>
        <begin position="4"/>
        <end position="212"/>
    </location>
</feature>
<dbReference type="eggNOG" id="KOG1022">
    <property type="taxonomic scope" value="Eukaryota"/>
</dbReference>
<dbReference type="AlphaFoldDB" id="E1ZBH6"/>
<comment type="similarity">
    <text evidence="2">Belongs to the glycosyltransferase 64 family.</text>
</comment>
<dbReference type="InParanoid" id="E1ZBH6"/>
<dbReference type="InterPro" id="IPR029044">
    <property type="entry name" value="Nucleotide-diphossugar_trans"/>
</dbReference>
<proteinExistence type="inferred from homology"/>
<evidence type="ECO:0000313" key="7">
    <source>
        <dbReference type="EMBL" id="EFN56649.1"/>
    </source>
</evidence>
<comment type="subcellular location">
    <subcellularLocation>
        <location evidence="1">Membrane</location>
    </subcellularLocation>
</comment>
<dbReference type="FunCoup" id="E1ZBH6">
    <property type="interactions" value="10"/>
</dbReference>
<organism evidence="8">
    <name type="scientific">Chlorella variabilis</name>
    <name type="common">Green alga</name>
    <dbReference type="NCBI Taxonomy" id="554065"/>
    <lineage>
        <taxon>Eukaryota</taxon>
        <taxon>Viridiplantae</taxon>
        <taxon>Chlorophyta</taxon>
        <taxon>core chlorophytes</taxon>
        <taxon>Trebouxiophyceae</taxon>
        <taxon>Chlorellales</taxon>
        <taxon>Chlorellaceae</taxon>
        <taxon>Chlorella clade</taxon>
        <taxon>Chlorella</taxon>
    </lineage>
</organism>
<dbReference type="Proteomes" id="UP000008141">
    <property type="component" value="Unassembled WGS sequence"/>
</dbReference>
<keyword evidence="3" id="KW-0808">Transferase</keyword>
<evidence type="ECO:0000256" key="5">
    <source>
        <dbReference type="ARBA" id="ARBA00023157"/>
    </source>
</evidence>
<dbReference type="InterPro" id="IPR015338">
    <property type="entry name" value="GT64_dom"/>
</dbReference>
<dbReference type="KEGG" id="cvr:CHLNCDRAFT_144465"/>
<dbReference type="PANTHER" id="PTHR48261:SF6">
    <property type="entry name" value="GLYCOSYLTRANSFERASE FAMILY PROTEIN"/>
    <property type="match status" value="1"/>
</dbReference>
<accession>E1ZBH6</accession>
<dbReference type="PANTHER" id="PTHR48261">
    <property type="entry name" value="ACETYLGLUCOSAMINYLTRANSFERASE"/>
    <property type="match status" value="1"/>
</dbReference>
<dbReference type="RefSeq" id="XP_005848751.1">
    <property type="nucleotide sequence ID" value="XM_005848689.1"/>
</dbReference>
<dbReference type="GO" id="GO:0016020">
    <property type="term" value="C:membrane"/>
    <property type="evidence" value="ECO:0007669"/>
    <property type="project" value="UniProtKB-SubCell"/>
</dbReference>
<gene>
    <name evidence="7" type="ORF">CHLNCDRAFT_144465</name>
</gene>
<dbReference type="GeneID" id="17356296"/>
<protein>
    <recommendedName>
        <fullName evidence="6">Glycosyl transferase 64 domain-containing protein</fullName>
    </recommendedName>
</protein>
<keyword evidence="5" id="KW-1015">Disulfide bond</keyword>
<keyword evidence="8" id="KW-1185">Reference proteome</keyword>
<dbReference type="Pfam" id="PF09258">
    <property type="entry name" value="Glyco_transf_64"/>
    <property type="match status" value="1"/>
</dbReference>
<evidence type="ECO:0000313" key="8">
    <source>
        <dbReference type="Proteomes" id="UP000008141"/>
    </source>
</evidence>
<name>E1ZBH6_CHLVA</name>
<evidence type="ECO:0000256" key="3">
    <source>
        <dbReference type="ARBA" id="ARBA00022679"/>
    </source>
</evidence>
<dbReference type="Gene3D" id="3.90.550.10">
    <property type="entry name" value="Spore Coat Polysaccharide Biosynthesis Protein SpsA, Chain A"/>
    <property type="match status" value="1"/>
</dbReference>
<evidence type="ECO:0000256" key="1">
    <source>
        <dbReference type="ARBA" id="ARBA00004370"/>
    </source>
</evidence>
<evidence type="ECO:0000256" key="2">
    <source>
        <dbReference type="ARBA" id="ARBA00008700"/>
    </source>
</evidence>
<dbReference type="GO" id="GO:0016757">
    <property type="term" value="F:glycosyltransferase activity"/>
    <property type="evidence" value="ECO:0007669"/>
    <property type="project" value="InterPro"/>
</dbReference>
<evidence type="ECO:0000256" key="4">
    <source>
        <dbReference type="ARBA" id="ARBA00023136"/>
    </source>
</evidence>